<accession>A0A8I1MFY1</accession>
<organism evidence="3 4">
    <name type="scientific">Priestia flexa</name>
    <dbReference type="NCBI Taxonomy" id="86664"/>
    <lineage>
        <taxon>Bacteria</taxon>
        <taxon>Bacillati</taxon>
        <taxon>Bacillota</taxon>
        <taxon>Bacilli</taxon>
        <taxon>Bacillales</taxon>
        <taxon>Bacillaceae</taxon>
        <taxon>Priestia</taxon>
    </lineage>
</organism>
<dbReference type="SUPFAM" id="SSF53756">
    <property type="entry name" value="UDP-Glycosyltransferase/glycogen phosphorylase"/>
    <property type="match status" value="1"/>
</dbReference>
<evidence type="ECO:0000259" key="1">
    <source>
        <dbReference type="Pfam" id="PF00534"/>
    </source>
</evidence>
<dbReference type="PANTHER" id="PTHR45947:SF14">
    <property type="entry name" value="SLL1723 PROTEIN"/>
    <property type="match status" value="1"/>
</dbReference>
<evidence type="ECO:0000259" key="2">
    <source>
        <dbReference type="Pfam" id="PF13439"/>
    </source>
</evidence>
<dbReference type="GO" id="GO:0016757">
    <property type="term" value="F:glycosyltransferase activity"/>
    <property type="evidence" value="ECO:0007669"/>
    <property type="project" value="InterPro"/>
</dbReference>
<evidence type="ECO:0000313" key="4">
    <source>
        <dbReference type="Proteomes" id="UP000664578"/>
    </source>
</evidence>
<dbReference type="AlphaFoldDB" id="A0A8I1MFY1"/>
<dbReference type="EMBL" id="JAEMWV010000003">
    <property type="protein sequence ID" value="MBN8251489.1"/>
    <property type="molecule type" value="Genomic_DNA"/>
</dbReference>
<sequence>MDCKLRVLHVVVNMNRGGAETLLMNLYRNIDRSKVQFDFLTCKEGVFDSEIKELGGKVYRIPYVTEVGHRLYLKQLYLFFQQHHTYQIVHAHLDKMSGFVLQTAKKAKIPIRIAHSHNTRSEGGLVARTYKWYAGTRIVPSATHLYACSKAAASWLFQKHDRKVILLNNGVDVDRFRYCQQARQKARAEWGVNERTLVWGHVGRFNHQKNHRFLLELFHKVHQKNQNTVLVLVGEGVLKSEIEKQIKELELAQSVRLLGVRSDVHEILQGFDCFVFPSVHEGLPLTLIEAQACGLPCIISDGISEEVDMECGLIQRLSLDKVKEWERVLSFIDPSLPRKEVAYLLDRKGYNIKHQAEKIEQFYRVCMKEGHDENHNHFYANI</sequence>
<dbReference type="InterPro" id="IPR001296">
    <property type="entry name" value="Glyco_trans_1"/>
</dbReference>
<dbReference type="Gene3D" id="3.40.50.2000">
    <property type="entry name" value="Glycogen Phosphorylase B"/>
    <property type="match status" value="2"/>
</dbReference>
<reference evidence="3" key="1">
    <citation type="submission" date="2020-12" db="EMBL/GenBank/DDBJ databases">
        <title>PHA producing bacteria isolated from mangrove.</title>
        <authorList>
            <person name="Zheng W."/>
            <person name="Yu S."/>
            <person name="Huang Y."/>
        </authorList>
    </citation>
    <scope>NUCLEOTIDE SEQUENCE</scope>
    <source>
        <strain evidence="3">GN22-4</strain>
    </source>
</reference>
<dbReference type="InterPro" id="IPR050194">
    <property type="entry name" value="Glycosyltransferase_grp1"/>
</dbReference>
<protein>
    <submittedName>
        <fullName evidence="3">Glycosyltransferase family 1 protein</fullName>
    </submittedName>
</protein>
<dbReference type="InterPro" id="IPR028098">
    <property type="entry name" value="Glyco_trans_4-like_N"/>
</dbReference>
<dbReference type="Pfam" id="PF13439">
    <property type="entry name" value="Glyco_transf_4"/>
    <property type="match status" value="1"/>
</dbReference>
<feature type="domain" description="Glycosyltransferase subfamily 4-like N-terminal" evidence="2">
    <location>
        <begin position="17"/>
        <end position="175"/>
    </location>
</feature>
<dbReference type="PANTHER" id="PTHR45947">
    <property type="entry name" value="SULFOQUINOVOSYL TRANSFERASE SQD2"/>
    <property type="match status" value="1"/>
</dbReference>
<dbReference type="Proteomes" id="UP000664578">
    <property type="component" value="Unassembled WGS sequence"/>
</dbReference>
<dbReference type="Pfam" id="PF00534">
    <property type="entry name" value="Glycos_transf_1"/>
    <property type="match status" value="1"/>
</dbReference>
<evidence type="ECO:0000313" key="3">
    <source>
        <dbReference type="EMBL" id="MBN8251489.1"/>
    </source>
</evidence>
<proteinExistence type="predicted"/>
<feature type="domain" description="Glycosyl transferase family 1" evidence="1">
    <location>
        <begin position="183"/>
        <end position="303"/>
    </location>
</feature>
<keyword evidence="3" id="KW-0808">Transferase</keyword>
<comment type="caution">
    <text evidence="3">The sequence shown here is derived from an EMBL/GenBank/DDBJ whole genome shotgun (WGS) entry which is preliminary data.</text>
</comment>
<name>A0A8I1MFY1_9BACI</name>
<dbReference type="RefSeq" id="WP_119542775.1">
    <property type="nucleotide sequence ID" value="NZ_CM125968.1"/>
</dbReference>
<dbReference type="CDD" id="cd03812">
    <property type="entry name" value="GT4_CapH-like"/>
    <property type="match status" value="1"/>
</dbReference>
<gene>
    <name evidence="3" type="ORF">JF537_07855</name>
</gene>